<dbReference type="RefSeq" id="WP_183198569.1">
    <property type="nucleotide sequence ID" value="NZ_JACIEK010000001.1"/>
</dbReference>
<feature type="compositionally biased region" description="Pro residues" evidence="1">
    <location>
        <begin position="200"/>
        <end position="212"/>
    </location>
</feature>
<name>A0A7W6H4L4_9HYPH</name>
<feature type="region of interest" description="Disordered" evidence="1">
    <location>
        <begin position="183"/>
        <end position="232"/>
    </location>
</feature>
<evidence type="ECO:0000313" key="3">
    <source>
        <dbReference type="Proteomes" id="UP000542776"/>
    </source>
</evidence>
<gene>
    <name evidence="2" type="ORF">GGR04_001070</name>
</gene>
<reference evidence="2 3" key="1">
    <citation type="submission" date="2020-08" db="EMBL/GenBank/DDBJ databases">
        <title>Genomic Encyclopedia of Type Strains, Phase IV (KMG-IV): sequencing the most valuable type-strain genomes for metagenomic binning, comparative biology and taxonomic classification.</title>
        <authorList>
            <person name="Goeker M."/>
        </authorList>
    </citation>
    <scope>NUCLEOTIDE SEQUENCE [LARGE SCALE GENOMIC DNA]</scope>
    <source>
        <strain evidence="2 3">DSM 102238</strain>
    </source>
</reference>
<dbReference type="InterPro" id="IPR018330">
    <property type="entry name" value="RecT_fam"/>
</dbReference>
<dbReference type="GO" id="GO:0006259">
    <property type="term" value="P:DNA metabolic process"/>
    <property type="evidence" value="ECO:0007669"/>
    <property type="project" value="InterPro"/>
</dbReference>
<keyword evidence="3" id="KW-1185">Reference proteome</keyword>
<organism evidence="2 3">
    <name type="scientific">Aureimonas pseudogalii</name>
    <dbReference type="NCBI Taxonomy" id="1744844"/>
    <lineage>
        <taxon>Bacteria</taxon>
        <taxon>Pseudomonadati</taxon>
        <taxon>Pseudomonadota</taxon>
        <taxon>Alphaproteobacteria</taxon>
        <taxon>Hyphomicrobiales</taxon>
        <taxon>Aurantimonadaceae</taxon>
        <taxon>Aureimonas</taxon>
    </lineage>
</organism>
<evidence type="ECO:0000256" key="1">
    <source>
        <dbReference type="SAM" id="MobiDB-lite"/>
    </source>
</evidence>
<protein>
    <recommendedName>
        <fullName evidence="4">Recombinase RecT</fullName>
    </recommendedName>
</protein>
<evidence type="ECO:0008006" key="4">
    <source>
        <dbReference type="Google" id="ProtNLM"/>
    </source>
</evidence>
<dbReference type="AlphaFoldDB" id="A0A7W6H4L4"/>
<dbReference type="Proteomes" id="UP000542776">
    <property type="component" value="Unassembled WGS sequence"/>
</dbReference>
<dbReference type="Pfam" id="PF03837">
    <property type="entry name" value="RecT"/>
    <property type="match status" value="1"/>
</dbReference>
<sequence length="285" mass="31243">MSNVTTLAPPALASGGRVAAIVPQTMEEAYRLGKAVCLAGMAPKGMDTPEKCMIAIMQGLEVGLSPMQSLQRIAVVNGRPTIWGDGAMGLVRGSGICEFVRETIEGQGDSRSAVCTVKRRGEAEEVSRRFSVADAKKASLWGKAGPWQQYPERMLQMRARAFALRDVFADVLGGLYLREEIEDAGQPRSPPAAALRTYISPPPAIRPGPPSPAQITNEPLPQGSGLPPNPEDIFREAEEQLCVVQDIETWEEVWSEFQHYQETLFPPDWEHLIGIGQRHRERVEG</sequence>
<dbReference type="EMBL" id="JACIEK010000001">
    <property type="protein sequence ID" value="MBB3997249.1"/>
    <property type="molecule type" value="Genomic_DNA"/>
</dbReference>
<dbReference type="GO" id="GO:0003677">
    <property type="term" value="F:DNA binding"/>
    <property type="evidence" value="ECO:0007669"/>
    <property type="project" value="InterPro"/>
</dbReference>
<evidence type="ECO:0000313" key="2">
    <source>
        <dbReference type="EMBL" id="MBB3997249.1"/>
    </source>
</evidence>
<comment type="caution">
    <text evidence="2">The sequence shown here is derived from an EMBL/GenBank/DDBJ whole genome shotgun (WGS) entry which is preliminary data.</text>
</comment>
<accession>A0A7W6H4L4</accession>
<proteinExistence type="predicted"/>